<dbReference type="GO" id="GO:0043190">
    <property type="term" value="C:ATP-binding cassette (ABC) transporter complex"/>
    <property type="evidence" value="ECO:0007669"/>
    <property type="project" value="InterPro"/>
</dbReference>
<dbReference type="InterPro" id="IPR000914">
    <property type="entry name" value="SBP_5_dom"/>
</dbReference>
<dbReference type="RefSeq" id="WP_271220929.1">
    <property type="nucleotide sequence ID" value="NZ_BAAAVD010000037.1"/>
</dbReference>
<keyword evidence="5" id="KW-1185">Reference proteome</keyword>
<dbReference type="Pfam" id="PF00496">
    <property type="entry name" value="SBP_bac_5"/>
    <property type="match status" value="1"/>
</dbReference>
<evidence type="ECO:0000256" key="1">
    <source>
        <dbReference type="ARBA" id="ARBA00022729"/>
    </source>
</evidence>
<dbReference type="PIRSF" id="PIRSF002741">
    <property type="entry name" value="MppA"/>
    <property type="match status" value="1"/>
</dbReference>
<dbReference type="GO" id="GO:0015833">
    <property type="term" value="P:peptide transport"/>
    <property type="evidence" value="ECO:0007669"/>
    <property type="project" value="TreeGrafter"/>
</dbReference>
<dbReference type="Gene3D" id="3.10.105.10">
    <property type="entry name" value="Dipeptide-binding Protein, Domain 3"/>
    <property type="match status" value="1"/>
</dbReference>
<dbReference type="SUPFAM" id="SSF53850">
    <property type="entry name" value="Periplasmic binding protein-like II"/>
    <property type="match status" value="1"/>
</dbReference>
<feature type="signal peptide" evidence="2">
    <location>
        <begin position="1"/>
        <end position="30"/>
    </location>
</feature>
<feature type="chain" id="PRO_5040774900" evidence="2">
    <location>
        <begin position="31"/>
        <end position="526"/>
    </location>
</feature>
<accession>A0A9W6I735</accession>
<evidence type="ECO:0000313" key="4">
    <source>
        <dbReference type="EMBL" id="GLK12606.1"/>
    </source>
</evidence>
<evidence type="ECO:0000256" key="2">
    <source>
        <dbReference type="SAM" id="SignalP"/>
    </source>
</evidence>
<dbReference type="GO" id="GO:0042597">
    <property type="term" value="C:periplasmic space"/>
    <property type="evidence" value="ECO:0007669"/>
    <property type="project" value="UniProtKB-ARBA"/>
</dbReference>
<reference evidence="4" key="1">
    <citation type="journal article" date="2014" name="Int. J. Syst. Evol. Microbiol.">
        <title>Complete genome sequence of Corynebacterium casei LMG S-19264T (=DSM 44701T), isolated from a smear-ripened cheese.</title>
        <authorList>
            <consortium name="US DOE Joint Genome Institute (JGI-PGF)"/>
            <person name="Walter F."/>
            <person name="Albersmeier A."/>
            <person name="Kalinowski J."/>
            <person name="Ruckert C."/>
        </authorList>
    </citation>
    <scope>NUCLEOTIDE SEQUENCE</scope>
    <source>
        <strain evidence="4">VKM Ac-2007</strain>
    </source>
</reference>
<comment type="caution">
    <text evidence="4">The sequence shown here is derived from an EMBL/GenBank/DDBJ whole genome shotgun (WGS) entry which is preliminary data.</text>
</comment>
<dbReference type="GO" id="GO:1904680">
    <property type="term" value="F:peptide transmembrane transporter activity"/>
    <property type="evidence" value="ECO:0007669"/>
    <property type="project" value="TreeGrafter"/>
</dbReference>
<reference evidence="4" key="2">
    <citation type="submission" date="2023-01" db="EMBL/GenBank/DDBJ databases">
        <authorList>
            <person name="Sun Q."/>
            <person name="Evtushenko L."/>
        </authorList>
    </citation>
    <scope>NUCLEOTIDE SEQUENCE</scope>
    <source>
        <strain evidence="4">VKM Ac-2007</strain>
    </source>
</reference>
<evidence type="ECO:0000313" key="5">
    <source>
        <dbReference type="Proteomes" id="UP001143474"/>
    </source>
</evidence>
<dbReference type="AlphaFoldDB" id="A0A9W6I735"/>
<dbReference type="PROSITE" id="PS51257">
    <property type="entry name" value="PROKAR_LIPOPROTEIN"/>
    <property type="match status" value="1"/>
</dbReference>
<dbReference type="InterPro" id="IPR039424">
    <property type="entry name" value="SBP_5"/>
</dbReference>
<dbReference type="Gene3D" id="3.40.190.10">
    <property type="entry name" value="Periplasmic binding protein-like II"/>
    <property type="match status" value="1"/>
</dbReference>
<organism evidence="4 5">
    <name type="scientific">Streptosporangium carneum</name>
    <dbReference type="NCBI Taxonomy" id="47481"/>
    <lineage>
        <taxon>Bacteria</taxon>
        <taxon>Bacillati</taxon>
        <taxon>Actinomycetota</taxon>
        <taxon>Actinomycetes</taxon>
        <taxon>Streptosporangiales</taxon>
        <taxon>Streptosporangiaceae</taxon>
        <taxon>Streptosporangium</taxon>
    </lineage>
</organism>
<dbReference type="InterPro" id="IPR030678">
    <property type="entry name" value="Peptide/Ni-bd"/>
</dbReference>
<proteinExistence type="predicted"/>
<name>A0A9W6I735_9ACTN</name>
<dbReference type="EMBL" id="BSEV01000017">
    <property type="protein sequence ID" value="GLK12606.1"/>
    <property type="molecule type" value="Genomic_DNA"/>
</dbReference>
<dbReference type="Proteomes" id="UP001143474">
    <property type="component" value="Unassembled WGS sequence"/>
</dbReference>
<gene>
    <name evidence="4" type="ORF">GCM10017600_60160</name>
</gene>
<protein>
    <submittedName>
        <fullName evidence="4">ABC transporter substrate-binding protein</fullName>
    </submittedName>
</protein>
<feature type="domain" description="Solute-binding protein family 5" evidence="3">
    <location>
        <begin position="89"/>
        <end position="442"/>
    </location>
</feature>
<sequence length="526" mass="56273">MTWRCVRRRSGVAMLAVAALALTGCGSGGAAGNDGKPAQSTEADPNATLRFTSAAPIRNLDPALQTSYGGVGYLVLAIDRLTTLDKDDNVVPGLATEWKFAKDGSYLELKLRDDVRFHDGTVFDAAAVKANIERGKTLEGSTIKQNLDDITSVEAVDAHTVRLRLVKGRGVQLPSVFATNAGMMISPKAIAERSAKLASDLGDAGSGPYLVTSFTPGEKVVMKKAPAYWDPAVGQIAGIELQAISDGATRLRGVQTGQTDLTTVSAANDLAQARQLADQGAVDMKKVTFRNVLGVYLRANLGDLTKPEVRQAIAHAIDPDAVGALFSGSCQPNRQLYPAGSWAAIKDYSYPYPYDQAKARELVQKAGGAKVTISYPASTNMEQPANVIQGKLSEAGIDAKLNPVPNTENEPRFIAGDFELMVSASWSPKIDPADTVDTYLLDTYKLATDRGAIEPDAAKAADPTLSEAQRAPLYAKIWQTTMQQAWYIPICRLTVGVVSNNKVLNTDNVPLADIGIWDLRHIAVKR</sequence>
<dbReference type="PANTHER" id="PTHR30290">
    <property type="entry name" value="PERIPLASMIC BINDING COMPONENT OF ABC TRANSPORTER"/>
    <property type="match status" value="1"/>
</dbReference>
<dbReference type="PANTHER" id="PTHR30290:SF38">
    <property type="entry name" value="D,D-DIPEPTIDE-BINDING PERIPLASMIC PROTEIN DDPA-RELATED"/>
    <property type="match status" value="1"/>
</dbReference>
<evidence type="ECO:0000259" key="3">
    <source>
        <dbReference type="Pfam" id="PF00496"/>
    </source>
</evidence>
<keyword evidence="1 2" id="KW-0732">Signal</keyword>